<dbReference type="GO" id="GO:0004725">
    <property type="term" value="F:protein tyrosine phosphatase activity"/>
    <property type="evidence" value="ECO:0007669"/>
    <property type="project" value="InterPro"/>
</dbReference>
<protein>
    <submittedName>
        <fullName evidence="4">Receptor-type tyrosine-protein phosphatase eta</fullName>
    </submittedName>
</protein>
<keyword evidence="4" id="KW-0675">Receptor</keyword>
<dbReference type="InterPro" id="IPR016130">
    <property type="entry name" value="Tyr_Pase_AS"/>
</dbReference>
<feature type="transmembrane region" description="Helical" evidence="1">
    <location>
        <begin position="276"/>
        <end position="298"/>
    </location>
</feature>
<reference evidence="4 5" key="1">
    <citation type="journal article" date="2021" name="Elife">
        <title>Chloroplast acquisition without the gene transfer in kleptoplastic sea slugs, Plakobranchus ocellatus.</title>
        <authorList>
            <person name="Maeda T."/>
            <person name="Takahashi S."/>
            <person name="Yoshida T."/>
            <person name="Shimamura S."/>
            <person name="Takaki Y."/>
            <person name="Nagai Y."/>
            <person name="Toyoda A."/>
            <person name="Suzuki Y."/>
            <person name="Arimoto A."/>
            <person name="Ishii H."/>
            <person name="Satoh N."/>
            <person name="Nishiyama T."/>
            <person name="Hasebe M."/>
            <person name="Maruyama T."/>
            <person name="Minagawa J."/>
            <person name="Obokata J."/>
            <person name="Shigenobu S."/>
        </authorList>
    </citation>
    <scope>NUCLEOTIDE SEQUENCE [LARGE SCALE GENOMIC DNA]</scope>
</reference>
<dbReference type="Gene3D" id="3.90.190.10">
    <property type="entry name" value="Protein tyrosine phosphatase superfamily"/>
    <property type="match status" value="1"/>
</dbReference>
<dbReference type="PROSITE" id="PS50056">
    <property type="entry name" value="TYR_PHOSPHATASE_2"/>
    <property type="match status" value="1"/>
</dbReference>
<feature type="non-terminal residue" evidence="4">
    <location>
        <position position="696"/>
    </location>
</feature>
<dbReference type="InterPro" id="IPR029021">
    <property type="entry name" value="Prot-tyrosine_phosphatase-like"/>
</dbReference>
<gene>
    <name evidence="4" type="ORF">PoB_001640900</name>
</gene>
<dbReference type="PROSITE" id="PS50055">
    <property type="entry name" value="TYR_PHOSPHATASE_PTP"/>
    <property type="match status" value="1"/>
</dbReference>
<evidence type="ECO:0000313" key="4">
    <source>
        <dbReference type="EMBL" id="GFN89903.1"/>
    </source>
</evidence>
<comment type="caution">
    <text evidence="4">The sequence shown here is derived from an EMBL/GenBank/DDBJ whole genome shotgun (WGS) entry which is preliminary data.</text>
</comment>
<feature type="domain" description="Tyrosine-protein phosphatase" evidence="2">
    <location>
        <begin position="356"/>
        <end position="657"/>
    </location>
</feature>
<sequence>MTAVVSATSLANVSVLDLDGCNWKICFSLQSTTRADIVLQSLPRFENAVTVQANEDGFPDCDKPFSLKIQIAPQVTYTIEVSAKVKGVDTFGASFTTSFYAPGKAPPALPVPMGIVASDKDHEQEAFAFWTSLCPTCLANNANGEVKFFGLGVCKKGFCNANSRQNGSFADYKALVTWKTSKAADFRLPYQISDNKWKDMVLAKAQANEATMKFAVGSDTGCAKATKSVSCNGPLPAESEFRVFQFSCTEDGCAESALSDSSVTAAPVSTSSSDPIVIGGALSGVAVAIIVILVIVIMRIKFRKVINITQNEPVQMMQMSDITCPENAIPDKSRPIKIKEFEEVLQQLHAENNDLFAQEFKELDMDSPVHPTEVGLDPQHRRLNRWSNIVPYDHTRVKLKVVDGDEKCADDYINANYIVGYASDRDYIATQGPLTSTVPDFWRMVWEQNVSVIVMLSAFKELDPRSQSLREKVAEYFPDESDVEGSEGRCYDHVAVSWRGKLDNQAWEVRTFRLTHLLERRSRYVKHFFFKSWTDHKADISPQDLISFTNTVRREAESQPLGPIVVHCSAGVGRTGTFIAVDYFCRYIKKLAKGSRSYKVTDVMGTLKGSLSGRKRRMSEDSTIDIYGRIIALRDCRRYMVQTKAQYAFIYDVVMELIRQALRTEDTSDSGGDTESFISESVTGATGSCEAVYDDV</sequence>
<dbReference type="SMART" id="SM00404">
    <property type="entry name" value="PTPc_motif"/>
    <property type="match status" value="1"/>
</dbReference>
<evidence type="ECO:0000256" key="1">
    <source>
        <dbReference type="SAM" id="Phobius"/>
    </source>
</evidence>
<dbReference type="Pfam" id="PF00102">
    <property type="entry name" value="Y_phosphatase"/>
    <property type="match status" value="2"/>
</dbReference>
<feature type="domain" description="Tyrosine specific protein phosphatases" evidence="3">
    <location>
        <begin position="543"/>
        <end position="648"/>
    </location>
</feature>
<keyword evidence="5" id="KW-1185">Reference proteome</keyword>
<dbReference type="PRINTS" id="PR00700">
    <property type="entry name" value="PRTYPHPHTASE"/>
</dbReference>
<evidence type="ECO:0000313" key="5">
    <source>
        <dbReference type="Proteomes" id="UP000735302"/>
    </source>
</evidence>
<dbReference type="InterPro" id="IPR050348">
    <property type="entry name" value="Protein-Tyr_Phosphatase"/>
</dbReference>
<dbReference type="SMART" id="SM00194">
    <property type="entry name" value="PTPc"/>
    <property type="match status" value="1"/>
</dbReference>
<dbReference type="PROSITE" id="PS00383">
    <property type="entry name" value="TYR_PHOSPHATASE_1"/>
    <property type="match status" value="1"/>
</dbReference>
<name>A0AAV3Z7C3_9GAST</name>
<evidence type="ECO:0000259" key="3">
    <source>
        <dbReference type="PROSITE" id="PS50056"/>
    </source>
</evidence>
<dbReference type="CDD" id="cd00047">
    <property type="entry name" value="PTPc"/>
    <property type="match status" value="1"/>
</dbReference>
<dbReference type="PANTHER" id="PTHR19134">
    <property type="entry name" value="RECEPTOR-TYPE TYROSINE-PROTEIN PHOSPHATASE"/>
    <property type="match status" value="1"/>
</dbReference>
<proteinExistence type="predicted"/>
<keyword evidence="1" id="KW-1133">Transmembrane helix</keyword>
<keyword evidence="1" id="KW-0812">Transmembrane</keyword>
<dbReference type="InterPro" id="IPR003595">
    <property type="entry name" value="Tyr_Pase_cat"/>
</dbReference>
<dbReference type="InterPro" id="IPR000387">
    <property type="entry name" value="Tyr_Pase_dom"/>
</dbReference>
<keyword evidence="1" id="KW-0472">Membrane</keyword>
<accession>A0AAV3Z7C3</accession>
<dbReference type="InterPro" id="IPR000242">
    <property type="entry name" value="PTP_cat"/>
</dbReference>
<dbReference type="Proteomes" id="UP000735302">
    <property type="component" value="Unassembled WGS sequence"/>
</dbReference>
<evidence type="ECO:0000259" key="2">
    <source>
        <dbReference type="PROSITE" id="PS50055"/>
    </source>
</evidence>
<dbReference type="PANTHER" id="PTHR19134:SF553">
    <property type="entry name" value="TYROSINE-PROTEIN PHOSPHATASE 10D-RELATED"/>
    <property type="match status" value="1"/>
</dbReference>
<organism evidence="4 5">
    <name type="scientific">Plakobranchus ocellatus</name>
    <dbReference type="NCBI Taxonomy" id="259542"/>
    <lineage>
        <taxon>Eukaryota</taxon>
        <taxon>Metazoa</taxon>
        <taxon>Spiralia</taxon>
        <taxon>Lophotrochozoa</taxon>
        <taxon>Mollusca</taxon>
        <taxon>Gastropoda</taxon>
        <taxon>Heterobranchia</taxon>
        <taxon>Euthyneura</taxon>
        <taxon>Panpulmonata</taxon>
        <taxon>Sacoglossa</taxon>
        <taxon>Placobranchoidea</taxon>
        <taxon>Plakobranchidae</taxon>
        <taxon>Plakobranchus</taxon>
    </lineage>
</organism>
<dbReference type="AlphaFoldDB" id="A0AAV3Z7C3"/>
<dbReference type="SUPFAM" id="SSF52799">
    <property type="entry name" value="(Phosphotyrosine protein) phosphatases II"/>
    <property type="match status" value="1"/>
</dbReference>
<dbReference type="EMBL" id="BLXT01001969">
    <property type="protein sequence ID" value="GFN89903.1"/>
    <property type="molecule type" value="Genomic_DNA"/>
</dbReference>